<evidence type="ECO:0000256" key="3">
    <source>
        <dbReference type="ARBA" id="ARBA00022519"/>
    </source>
</evidence>
<keyword evidence="11" id="KW-0697">Rotamase</keyword>
<dbReference type="InterPro" id="IPR027304">
    <property type="entry name" value="Trigger_fact/SurA_dom_sf"/>
</dbReference>
<evidence type="ECO:0000256" key="2">
    <source>
        <dbReference type="ARBA" id="ARBA00022475"/>
    </source>
</evidence>
<dbReference type="PANTHER" id="PTHR47529">
    <property type="entry name" value="PEPTIDYL-PROLYL CIS-TRANS ISOMERASE D"/>
    <property type="match status" value="1"/>
</dbReference>
<keyword evidence="7" id="KW-0143">Chaperone</keyword>
<dbReference type="SUPFAM" id="SSF109998">
    <property type="entry name" value="Triger factor/SurA peptide-binding domain-like"/>
    <property type="match status" value="1"/>
</dbReference>
<keyword evidence="6 12" id="KW-0472">Membrane</keyword>
<dbReference type="Gene3D" id="1.10.4030.10">
    <property type="entry name" value="Porin chaperone SurA, peptide-binding domain"/>
    <property type="match status" value="1"/>
</dbReference>
<keyword evidence="4 12" id="KW-0812">Transmembrane</keyword>
<reference evidence="14" key="1">
    <citation type="submission" date="2016-04" db="EMBL/GenBank/DDBJ databases">
        <authorList>
            <person name="Evans L.H."/>
            <person name="Alamgir A."/>
            <person name="Owens N."/>
            <person name="Weber N.D."/>
            <person name="Virtaneva K."/>
            <person name="Barbian K."/>
            <person name="Babar A."/>
            <person name="Rosenke K."/>
        </authorList>
    </citation>
    <scope>NUCLEOTIDE SEQUENCE</scope>
    <source>
        <strain evidence="14">92-2</strain>
    </source>
</reference>
<evidence type="ECO:0000256" key="7">
    <source>
        <dbReference type="ARBA" id="ARBA00023186"/>
    </source>
</evidence>
<evidence type="ECO:0000259" key="13">
    <source>
        <dbReference type="PROSITE" id="PS50198"/>
    </source>
</evidence>
<dbReference type="InterPro" id="IPR052029">
    <property type="entry name" value="PpiD_chaperone"/>
</dbReference>
<keyword evidence="3" id="KW-0997">Cell inner membrane</keyword>
<dbReference type="RefSeq" id="WP_227118178.1">
    <property type="nucleotide sequence ID" value="NZ_LT598928.1"/>
</dbReference>
<dbReference type="PROSITE" id="PS50198">
    <property type="entry name" value="PPIC_PPIASE_2"/>
    <property type="match status" value="1"/>
</dbReference>
<feature type="transmembrane region" description="Helical" evidence="12">
    <location>
        <begin position="12"/>
        <end position="31"/>
    </location>
</feature>
<evidence type="ECO:0000256" key="10">
    <source>
        <dbReference type="ARBA" id="ARBA00042775"/>
    </source>
</evidence>
<feature type="domain" description="PpiC" evidence="13">
    <location>
        <begin position="264"/>
        <end position="365"/>
    </location>
</feature>
<dbReference type="SUPFAM" id="SSF54534">
    <property type="entry name" value="FKBP-like"/>
    <property type="match status" value="1"/>
</dbReference>
<dbReference type="Pfam" id="PF13624">
    <property type="entry name" value="SurA_N_3"/>
    <property type="match status" value="1"/>
</dbReference>
<comment type="similarity">
    <text evidence="8">Belongs to the PpiD chaperone family.</text>
</comment>
<dbReference type="Pfam" id="PF13616">
    <property type="entry name" value="Rotamase_3"/>
    <property type="match status" value="1"/>
</dbReference>
<evidence type="ECO:0000256" key="4">
    <source>
        <dbReference type="ARBA" id="ARBA00022692"/>
    </source>
</evidence>
<name>A0A212JTD0_9BACT</name>
<dbReference type="Gene3D" id="3.10.50.40">
    <property type="match status" value="1"/>
</dbReference>
<evidence type="ECO:0000256" key="12">
    <source>
        <dbReference type="SAM" id="Phobius"/>
    </source>
</evidence>
<evidence type="ECO:0000256" key="9">
    <source>
        <dbReference type="ARBA" id="ARBA00040743"/>
    </source>
</evidence>
<protein>
    <recommendedName>
        <fullName evidence="9">Periplasmic chaperone PpiD</fullName>
    </recommendedName>
    <alternativeName>
        <fullName evidence="10">Periplasmic folding chaperone</fullName>
    </alternativeName>
</protein>
<evidence type="ECO:0000256" key="5">
    <source>
        <dbReference type="ARBA" id="ARBA00022989"/>
    </source>
</evidence>
<accession>A0A212JTD0</accession>
<dbReference type="GO" id="GO:0003755">
    <property type="term" value="F:peptidyl-prolyl cis-trans isomerase activity"/>
    <property type="evidence" value="ECO:0007669"/>
    <property type="project" value="UniProtKB-KW"/>
</dbReference>
<comment type="subcellular location">
    <subcellularLocation>
        <location evidence="1">Cell inner membrane</location>
        <topology evidence="1">Single-pass type II membrane protein</topology>
        <orientation evidence="1">Periplasmic side</orientation>
    </subcellularLocation>
</comment>
<organism evidence="14">
    <name type="scientific">uncultured Desulfovibrio sp</name>
    <dbReference type="NCBI Taxonomy" id="167968"/>
    <lineage>
        <taxon>Bacteria</taxon>
        <taxon>Pseudomonadati</taxon>
        <taxon>Thermodesulfobacteriota</taxon>
        <taxon>Desulfovibrionia</taxon>
        <taxon>Desulfovibrionales</taxon>
        <taxon>Desulfovibrionaceae</taxon>
        <taxon>Desulfovibrio</taxon>
        <taxon>environmental samples</taxon>
    </lineage>
</organism>
<keyword evidence="5 12" id="KW-1133">Transmembrane helix</keyword>
<evidence type="ECO:0000256" key="1">
    <source>
        <dbReference type="ARBA" id="ARBA00004382"/>
    </source>
</evidence>
<dbReference type="InterPro" id="IPR046357">
    <property type="entry name" value="PPIase_dom_sf"/>
</dbReference>
<dbReference type="GO" id="GO:0005886">
    <property type="term" value="C:plasma membrane"/>
    <property type="evidence" value="ECO:0007669"/>
    <property type="project" value="UniProtKB-SubCell"/>
</dbReference>
<evidence type="ECO:0000313" key="14">
    <source>
        <dbReference type="EMBL" id="SBW02693.1"/>
    </source>
</evidence>
<keyword evidence="11 14" id="KW-0413">Isomerase</keyword>
<dbReference type="InterPro" id="IPR000297">
    <property type="entry name" value="PPIase_PpiC"/>
</dbReference>
<dbReference type="AlphaFoldDB" id="A0A212JTD0"/>
<sequence>MLEYIRSNSQSLGVKLAFGLIILVFVFWGVGSMKDRGAGNVVAMVNGEPITVRDFELAYRNAEESVMRNNPGATREQVRQGLGRQVLRDLVSQTLVRQEAASAGITVTPLELRIAVGQIPAFQNAKGQFDPQAYKRVLEMQRISPAQYEHDMSEDLLRQKLFALVTAAAWHDPAEAQNRYNFLREQRVPDYIFIPAADFMANAKPSDAEVAAYYDSHKAEFAIPPKVDVAYIRISPENLVKPEAISEADARKWYDANLSRFNQQEEVKAAHILVPLAEDAAEADVKKAQESAAAIEKELKSGKSFADVANAHNGPNAAGPGGELGWIKRGTTVKPFEDTAFALEPGKVSAPVRSQFGLHIIKVEEKKGGDTQPFASVAADVRKAIAKEQGADKLRDVLDNLIEDNILGKPLEKSAQALGLEAQQTGMASAQELQQKIGINAEAAASLEKTPANSPVDRALEAGDAYVVARVLKAEPASTAPLEAVKDKIFARLQGEKALAEAMRTAAERRKNLADGPINPTVKTGMGIKTANPMDRSGSLADFGADPELAAALFHAKVGQWLPAAFAVNSPKDGQGAVLVHVGAVQPPDPAEWDMIKDIMVNAVERERLQGMYETFMQRLLSTAKVEVHNMDIVDRKNM</sequence>
<dbReference type="EMBL" id="FLUP01000001">
    <property type="protein sequence ID" value="SBW02693.1"/>
    <property type="molecule type" value="Genomic_DNA"/>
</dbReference>
<keyword evidence="2" id="KW-1003">Cell membrane</keyword>
<evidence type="ECO:0000256" key="8">
    <source>
        <dbReference type="ARBA" id="ARBA00038408"/>
    </source>
</evidence>
<evidence type="ECO:0000256" key="6">
    <source>
        <dbReference type="ARBA" id="ARBA00023136"/>
    </source>
</evidence>
<evidence type="ECO:0000256" key="11">
    <source>
        <dbReference type="PROSITE-ProRule" id="PRU00278"/>
    </source>
</evidence>
<dbReference type="PANTHER" id="PTHR47529:SF1">
    <property type="entry name" value="PERIPLASMIC CHAPERONE PPID"/>
    <property type="match status" value="1"/>
</dbReference>
<proteinExistence type="inferred from homology"/>
<gene>
    <name evidence="14" type="ORF">KM92DES2_11697</name>
</gene>